<dbReference type="Gene3D" id="2.60.40.420">
    <property type="entry name" value="Cupredoxins - blue copper proteins"/>
    <property type="match status" value="2"/>
</dbReference>
<feature type="chain" id="PRO_5020544472" description="Extracellular serine-rich protein" evidence="2">
    <location>
        <begin position="21"/>
        <end position="631"/>
    </location>
</feature>
<feature type="compositionally biased region" description="Polar residues" evidence="1">
    <location>
        <begin position="136"/>
        <end position="147"/>
    </location>
</feature>
<reference evidence="3 4" key="1">
    <citation type="journal article" date="2019" name="Mol. Biol. Evol.">
        <title>Blast fungal genomes show frequent chromosomal changes, gene gains and losses, and effector gene turnover.</title>
        <authorList>
            <person name="Gomez Luciano L.B."/>
            <person name="Jason Tsai I."/>
            <person name="Chuma I."/>
            <person name="Tosa Y."/>
            <person name="Chen Y.H."/>
            <person name="Li J.Y."/>
            <person name="Li M.Y."/>
            <person name="Jade Lu M.Y."/>
            <person name="Nakayashiki H."/>
            <person name="Li W.H."/>
        </authorList>
    </citation>
    <scope>NUCLEOTIDE SEQUENCE [LARGE SCALE GENOMIC DNA]</scope>
    <source>
        <strain evidence="3">MZ5-1-6</strain>
    </source>
</reference>
<gene>
    <name evidence="3" type="ORF">PoMZ_09247</name>
</gene>
<protein>
    <recommendedName>
        <fullName evidence="5">Extracellular serine-rich protein</fullName>
    </recommendedName>
</protein>
<dbReference type="InterPro" id="IPR052953">
    <property type="entry name" value="Ser-rich/MCO-related"/>
</dbReference>
<dbReference type="CDD" id="cd00920">
    <property type="entry name" value="Cupredoxin"/>
    <property type="match status" value="2"/>
</dbReference>
<dbReference type="AlphaFoldDB" id="A0A4P7MTP0"/>
<dbReference type="Proteomes" id="UP000294847">
    <property type="component" value="Chromosome 1"/>
</dbReference>
<evidence type="ECO:0000256" key="2">
    <source>
        <dbReference type="SAM" id="SignalP"/>
    </source>
</evidence>
<evidence type="ECO:0000313" key="3">
    <source>
        <dbReference type="EMBL" id="QBZ53559.1"/>
    </source>
</evidence>
<accession>A0A4P7MTP0</accession>
<name>A0A4P7MTP0_PYROR</name>
<keyword evidence="2" id="KW-0732">Signal</keyword>
<dbReference type="InterPro" id="IPR008972">
    <property type="entry name" value="Cupredoxin"/>
</dbReference>
<feature type="signal peptide" evidence="2">
    <location>
        <begin position="1"/>
        <end position="20"/>
    </location>
</feature>
<dbReference type="SUPFAM" id="SSF49503">
    <property type="entry name" value="Cupredoxins"/>
    <property type="match status" value="2"/>
</dbReference>
<feature type="region of interest" description="Disordered" evidence="1">
    <location>
        <begin position="124"/>
        <end position="153"/>
    </location>
</feature>
<evidence type="ECO:0000256" key="1">
    <source>
        <dbReference type="SAM" id="MobiDB-lite"/>
    </source>
</evidence>
<sequence>TATMLLSLLPASLLLAIASAKQYNVTVGKGGLKFDPEIITGAQKGDTIRYSFFAANHSVVESNFADPCVPLNGGAFSGFVPTASPDKASATTFTIELNDTKPRWIYCSQGAHCKNGMVHSINAPTSGNTHDAYKQKASQATPSSPQSKRPVGGVREVTVEVAPAGELRFQPNNITEPAGTVVKFNFNPANHTVTSSSFDKPCEPNQDGFSSGFIPTQQSPSGVSFHIEVKDEKPVWFYCAAGPATGGHCSKGMVGAINAPASGNTLEAFVEKAKTVLAASIPPKAPIGGVVTANGTQIATFNGNVLNVQVLDKGVISHVPKPGDNTTEAISGMAGGSQPLNYGWGETLSPAALEHLEVLLLIDNAILDGLWDGFDRLKAGNAWAGVWPPAIVSVIGGAAAQALVHRTTLTDALQHFNQGVKPACRVSFPTGSIDEWLAAVQNLLTLQIGVLTDAITQLASSDPWLVPALGTQIGAKSRSSAVVNMIQRHKASPAAREPLLPAKLALSFVRREFVQSCPEEIKGGLAAAKQLPELTFSDRKKLGSTDSVTAVNVVIPAEAPGDGELYVAWIGAWGSLQFTVVRRSDGFATVPANMYGTLWAVLTTKQNVKLQEVADVAVAGPEPIWVADPSS</sequence>
<proteinExistence type="predicted"/>
<dbReference type="PANTHER" id="PTHR34883:SF15">
    <property type="entry name" value="EXTRACELLULAR SERINE-RICH PROTEIN"/>
    <property type="match status" value="1"/>
</dbReference>
<evidence type="ECO:0008006" key="5">
    <source>
        <dbReference type="Google" id="ProtNLM"/>
    </source>
</evidence>
<dbReference type="EMBL" id="CP034204">
    <property type="protein sequence ID" value="QBZ53559.1"/>
    <property type="molecule type" value="Genomic_DNA"/>
</dbReference>
<evidence type="ECO:0000313" key="4">
    <source>
        <dbReference type="Proteomes" id="UP000294847"/>
    </source>
</evidence>
<dbReference type="PANTHER" id="PTHR34883">
    <property type="entry name" value="SERINE-RICH PROTEIN, PUTATIVE-RELATED-RELATED"/>
    <property type="match status" value="1"/>
</dbReference>
<organism evidence="3 4">
    <name type="scientific">Pyricularia oryzae</name>
    <name type="common">Rice blast fungus</name>
    <name type="synonym">Magnaporthe oryzae</name>
    <dbReference type="NCBI Taxonomy" id="318829"/>
    <lineage>
        <taxon>Eukaryota</taxon>
        <taxon>Fungi</taxon>
        <taxon>Dikarya</taxon>
        <taxon>Ascomycota</taxon>
        <taxon>Pezizomycotina</taxon>
        <taxon>Sordariomycetes</taxon>
        <taxon>Sordariomycetidae</taxon>
        <taxon>Magnaporthales</taxon>
        <taxon>Pyriculariaceae</taxon>
        <taxon>Pyricularia</taxon>
    </lineage>
</organism>
<feature type="non-terminal residue" evidence="3">
    <location>
        <position position="1"/>
    </location>
</feature>